<dbReference type="SUPFAM" id="SSF81901">
    <property type="entry name" value="HCP-like"/>
    <property type="match status" value="1"/>
</dbReference>
<dbReference type="Proteomes" id="UP000316008">
    <property type="component" value="Unassembled WGS sequence"/>
</dbReference>
<evidence type="ECO:0000313" key="1">
    <source>
        <dbReference type="EMBL" id="TSJ44750.1"/>
    </source>
</evidence>
<evidence type="ECO:0000313" key="2">
    <source>
        <dbReference type="Proteomes" id="UP000316008"/>
    </source>
</evidence>
<name>A0A556MXT6_9FLAO</name>
<dbReference type="EMBL" id="VLPL01000004">
    <property type="protein sequence ID" value="TSJ44750.1"/>
    <property type="molecule type" value="Genomic_DNA"/>
</dbReference>
<dbReference type="RefSeq" id="WP_144332864.1">
    <property type="nucleotide sequence ID" value="NZ_VLPL01000004.1"/>
</dbReference>
<dbReference type="InterPro" id="IPR011990">
    <property type="entry name" value="TPR-like_helical_dom_sf"/>
</dbReference>
<comment type="caution">
    <text evidence="1">The sequence shown here is derived from an EMBL/GenBank/DDBJ whole genome shotgun (WGS) entry which is preliminary data.</text>
</comment>
<keyword evidence="2" id="KW-1185">Reference proteome</keyword>
<reference evidence="1 2" key="1">
    <citation type="submission" date="2019-07" db="EMBL/GenBank/DDBJ databases">
        <authorList>
            <person name="Huq M.A."/>
        </authorList>
    </citation>
    <scope>NUCLEOTIDE SEQUENCE [LARGE SCALE GENOMIC DNA]</scope>
    <source>
        <strain evidence="1 2">MAH-3</strain>
    </source>
</reference>
<protein>
    <recommendedName>
        <fullName evidence="3">Tetratricopeptide repeat protein</fullName>
    </recommendedName>
</protein>
<dbReference type="Gene3D" id="1.25.40.10">
    <property type="entry name" value="Tetratricopeptide repeat domain"/>
    <property type="match status" value="1"/>
</dbReference>
<accession>A0A556MXT6</accession>
<dbReference type="OrthoDB" id="1122255at2"/>
<gene>
    <name evidence="1" type="ORF">FO442_09110</name>
</gene>
<dbReference type="AlphaFoldDB" id="A0A556MXT6"/>
<organism evidence="1 2">
    <name type="scientific">Fluviicola chungangensis</name>
    <dbReference type="NCBI Taxonomy" id="2597671"/>
    <lineage>
        <taxon>Bacteria</taxon>
        <taxon>Pseudomonadati</taxon>
        <taxon>Bacteroidota</taxon>
        <taxon>Flavobacteriia</taxon>
        <taxon>Flavobacteriales</taxon>
        <taxon>Crocinitomicaceae</taxon>
        <taxon>Fluviicola</taxon>
    </lineage>
</organism>
<evidence type="ECO:0008006" key="3">
    <source>
        <dbReference type="Google" id="ProtNLM"/>
    </source>
</evidence>
<sequence length="159" mass="18666">MTANIYLVKALDYYPYNLEEALESLNYAMAYEENNPIALCLMGRVNLEIFKDYPLANSYFREALAASVDYLETYTYFLDCLLIQEEFEEMVKLLAFARKRKGIDRGLLFYYEALLLEKQLKFKKAQKVIKEAMLLAQTGSFMSDLEEMKKRIEKKIALK</sequence>
<proteinExistence type="predicted"/>